<accession>A0A4D6NPQ7</accession>
<sequence length="70" mass="8134">MTTAAAAPFITNDESYGNVDDDFRISQQHHISQQQYQLRISQRQHQLYISQRQWHQLRITAASTIANFAS</sequence>
<proteinExistence type="predicted"/>
<evidence type="ECO:0000313" key="1">
    <source>
        <dbReference type="EMBL" id="QCE15318.1"/>
    </source>
</evidence>
<gene>
    <name evidence="1" type="ORF">DEO72_LG11g2327</name>
</gene>
<evidence type="ECO:0000313" key="2">
    <source>
        <dbReference type="Proteomes" id="UP000501690"/>
    </source>
</evidence>
<dbReference type="AlphaFoldDB" id="A0A4D6NPQ7"/>
<organism evidence="1 2">
    <name type="scientific">Vigna unguiculata</name>
    <name type="common">Cowpea</name>
    <dbReference type="NCBI Taxonomy" id="3917"/>
    <lineage>
        <taxon>Eukaryota</taxon>
        <taxon>Viridiplantae</taxon>
        <taxon>Streptophyta</taxon>
        <taxon>Embryophyta</taxon>
        <taxon>Tracheophyta</taxon>
        <taxon>Spermatophyta</taxon>
        <taxon>Magnoliopsida</taxon>
        <taxon>eudicotyledons</taxon>
        <taxon>Gunneridae</taxon>
        <taxon>Pentapetalae</taxon>
        <taxon>rosids</taxon>
        <taxon>fabids</taxon>
        <taxon>Fabales</taxon>
        <taxon>Fabaceae</taxon>
        <taxon>Papilionoideae</taxon>
        <taxon>50 kb inversion clade</taxon>
        <taxon>NPAAA clade</taxon>
        <taxon>indigoferoid/millettioid clade</taxon>
        <taxon>Phaseoleae</taxon>
        <taxon>Vigna</taxon>
    </lineage>
</organism>
<dbReference type="EMBL" id="CP039355">
    <property type="protein sequence ID" value="QCE15318.1"/>
    <property type="molecule type" value="Genomic_DNA"/>
</dbReference>
<dbReference type="Proteomes" id="UP000501690">
    <property type="component" value="Linkage Group LG11"/>
</dbReference>
<reference evidence="1 2" key="1">
    <citation type="submission" date="2019-04" db="EMBL/GenBank/DDBJ databases">
        <title>An improved genome assembly and genetic linkage map for asparagus bean, Vigna unguiculata ssp. sesquipedialis.</title>
        <authorList>
            <person name="Xia Q."/>
            <person name="Zhang R."/>
            <person name="Dong Y."/>
        </authorList>
    </citation>
    <scope>NUCLEOTIDE SEQUENCE [LARGE SCALE GENOMIC DNA]</scope>
    <source>
        <tissue evidence="1">Leaf</tissue>
    </source>
</reference>
<keyword evidence="2" id="KW-1185">Reference proteome</keyword>
<name>A0A4D6NPQ7_VIGUN</name>
<protein>
    <submittedName>
        <fullName evidence="1">Uncharacterized protein</fullName>
    </submittedName>
</protein>